<protein>
    <recommendedName>
        <fullName evidence="3">Sulfotransferase domain-containing protein</fullName>
    </recommendedName>
</protein>
<reference evidence="4" key="1">
    <citation type="journal article" date="2020" name="mSystems">
        <title>Genome- and Community-Level Interaction Insights into Carbon Utilization and Element Cycling Functions of Hydrothermarchaeota in Hydrothermal Sediment.</title>
        <authorList>
            <person name="Zhou Z."/>
            <person name="Liu Y."/>
            <person name="Xu W."/>
            <person name="Pan J."/>
            <person name="Luo Z.H."/>
            <person name="Li M."/>
        </authorList>
    </citation>
    <scope>NUCLEOTIDE SEQUENCE [LARGE SCALE GENOMIC DNA]</scope>
    <source>
        <strain evidence="4">HyVt-456</strain>
    </source>
</reference>
<feature type="domain" description="Sulfotransferase" evidence="3">
    <location>
        <begin position="69"/>
        <end position="274"/>
    </location>
</feature>
<sequence>MNSDTPRNSRKLKTIEKASRIDYKILSTPNVFKKKLLNLRRQFLSYYFIPPPMWRVLLRAASPAKRVRPDFACIGPVRSGTTLLTDYIMQHPAVALPLAKELNIKDAPLMRMVLAQFPTEKQKARVEKEHGKAVTGYCSPVVPGMLFPYFAHNVSSSAKIVIILRNPVERTFSHWRWDQMAISMVKNDPIWKNTPGFDEIIRLEMELAKQGAGAGTSISGTPVGGYLQGSMYLPFIKHLRRFYPEEQVKIVNANAFFKDPAATAREVYRFLGLPDYEPIPTPVKNAGPKMKLEDKTRDLMEGFFAPLNEKLYDYIGVDFGW</sequence>
<keyword evidence="2" id="KW-0325">Glycoprotein</keyword>
<proteinExistence type="predicted"/>
<evidence type="ECO:0000256" key="2">
    <source>
        <dbReference type="ARBA" id="ARBA00023180"/>
    </source>
</evidence>
<evidence type="ECO:0000259" key="3">
    <source>
        <dbReference type="Pfam" id="PF00685"/>
    </source>
</evidence>
<dbReference type="InterPro" id="IPR027417">
    <property type="entry name" value="P-loop_NTPase"/>
</dbReference>
<comment type="caution">
    <text evidence="4">The sequence shown here is derived from an EMBL/GenBank/DDBJ whole genome shotgun (WGS) entry which is preliminary data.</text>
</comment>
<dbReference type="Proteomes" id="UP000886005">
    <property type="component" value="Unassembled WGS sequence"/>
</dbReference>
<dbReference type="PANTHER" id="PTHR10605">
    <property type="entry name" value="HEPARAN SULFATE SULFOTRANSFERASE"/>
    <property type="match status" value="1"/>
</dbReference>
<dbReference type="InterPro" id="IPR037359">
    <property type="entry name" value="NST/OST"/>
</dbReference>
<gene>
    <name evidence="4" type="ORF">ENJ10_05770</name>
</gene>
<dbReference type="EMBL" id="DRLD01000159">
    <property type="protein sequence ID" value="HED10174.1"/>
    <property type="molecule type" value="Genomic_DNA"/>
</dbReference>
<accession>A0A7V1LLG7</accession>
<evidence type="ECO:0000256" key="1">
    <source>
        <dbReference type="ARBA" id="ARBA00022679"/>
    </source>
</evidence>
<organism evidence="4">
    <name type="scientific">Caldithrix abyssi</name>
    <dbReference type="NCBI Taxonomy" id="187145"/>
    <lineage>
        <taxon>Bacteria</taxon>
        <taxon>Pseudomonadati</taxon>
        <taxon>Calditrichota</taxon>
        <taxon>Calditrichia</taxon>
        <taxon>Calditrichales</taxon>
        <taxon>Calditrichaceae</taxon>
        <taxon>Caldithrix</taxon>
    </lineage>
</organism>
<dbReference type="SUPFAM" id="SSF52540">
    <property type="entry name" value="P-loop containing nucleoside triphosphate hydrolases"/>
    <property type="match status" value="1"/>
</dbReference>
<dbReference type="PANTHER" id="PTHR10605:SF56">
    <property type="entry name" value="BIFUNCTIONAL HEPARAN SULFATE N-DEACETYLASE_N-SULFOTRANSFERASE"/>
    <property type="match status" value="1"/>
</dbReference>
<name>A0A7V1LLG7_CALAY</name>
<dbReference type="InterPro" id="IPR000863">
    <property type="entry name" value="Sulfotransferase_dom"/>
</dbReference>
<dbReference type="Pfam" id="PF00685">
    <property type="entry name" value="Sulfotransfer_1"/>
    <property type="match status" value="1"/>
</dbReference>
<keyword evidence="1" id="KW-0808">Transferase</keyword>
<dbReference type="Gene3D" id="3.40.50.300">
    <property type="entry name" value="P-loop containing nucleotide triphosphate hydrolases"/>
    <property type="match status" value="1"/>
</dbReference>
<evidence type="ECO:0000313" key="4">
    <source>
        <dbReference type="EMBL" id="HED10174.1"/>
    </source>
</evidence>
<dbReference type="AlphaFoldDB" id="A0A7V1LLG7"/>
<dbReference type="GO" id="GO:0008146">
    <property type="term" value="F:sulfotransferase activity"/>
    <property type="evidence" value="ECO:0007669"/>
    <property type="project" value="InterPro"/>
</dbReference>